<accession>A0AAE2W900</accession>
<dbReference type="GO" id="GO:0003677">
    <property type="term" value="F:DNA binding"/>
    <property type="evidence" value="ECO:0007669"/>
    <property type="project" value="InterPro"/>
</dbReference>
<dbReference type="AlphaFoldDB" id="A0AAE2W900"/>
<dbReference type="Proteomes" id="UP000706122">
    <property type="component" value="Unassembled WGS sequence"/>
</dbReference>
<evidence type="ECO:0000313" key="2">
    <source>
        <dbReference type="EMBL" id="MBM4716198.1"/>
    </source>
</evidence>
<gene>
    <name evidence="2" type="primary">bet</name>
    <name evidence="2" type="ORF">GS551_18740</name>
</gene>
<sequence length="301" mass="32594">MTTTEIATSAGSALAIASDQEGFTAKQVAALRQIGAEDATDGDLQVFFHQCQRTGLDPFARQIYLIGRKSRGQVKYTIQTGIDGFRLIASRTGQLDGYEDTLWCGEDGKWTDVWLKRTPPAAAKVTVIRNGARYPAVALFTEYAGTNYNGELTQMWASKGALMLAKCAEALALRKAFPQDLSGLYTSDEMQQANNGQESAPAPQRQRQQSQRPTSITEALAPEPVAVDMESLMDAAALAGTYEALLALWDANVANLTEEQAEELKAFMKARKAQLAAESESELESSDEPTLDDAIDAEVVA</sequence>
<proteinExistence type="predicted"/>
<feature type="compositionally biased region" description="Acidic residues" evidence="1">
    <location>
        <begin position="279"/>
        <end position="301"/>
    </location>
</feature>
<dbReference type="InterPro" id="IPR018330">
    <property type="entry name" value="RecT_fam"/>
</dbReference>
<evidence type="ECO:0000256" key="1">
    <source>
        <dbReference type="SAM" id="MobiDB-lite"/>
    </source>
</evidence>
<dbReference type="NCBIfam" id="TIGR01913">
    <property type="entry name" value="bet_lambda"/>
    <property type="match status" value="1"/>
</dbReference>
<comment type="caution">
    <text evidence="2">The sequence shown here is derived from an EMBL/GenBank/DDBJ whole genome shotgun (WGS) entry which is preliminary data.</text>
</comment>
<reference evidence="2" key="1">
    <citation type="submission" date="2019-11" db="EMBL/GenBank/DDBJ databases">
        <title>Spread of Macrolides and rifampicin resistant Rhodococcus equi in clinical isolates in the USA.</title>
        <authorList>
            <person name="Alvarez-Narvaez S."/>
            <person name="Huber L."/>
            <person name="Cohen N.D."/>
            <person name="Slovis N."/>
            <person name="Greiter M."/>
            <person name="Giguere S."/>
            <person name="Hart K."/>
        </authorList>
    </citation>
    <scope>NUCLEOTIDE SEQUENCE</scope>
    <source>
        <strain evidence="2">Lh_5</strain>
    </source>
</reference>
<protein>
    <submittedName>
        <fullName evidence="2">Phage recombination protein Bet</fullName>
    </submittedName>
</protein>
<dbReference type="InterPro" id="IPR010183">
    <property type="entry name" value="Phage_lambda_Bet"/>
</dbReference>
<feature type="region of interest" description="Disordered" evidence="1">
    <location>
        <begin position="275"/>
        <end position="301"/>
    </location>
</feature>
<dbReference type="EMBL" id="WUYC01000004">
    <property type="protein sequence ID" value="MBM4716198.1"/>
    <property type="molecule type" value="Genomic_DNA"/>
</dbReference>
<feature type="compositionally biased region" description="Low complexity" evidence="1">
    <location>
        <begin position="199"/>
        <end position="213"/>
    </location>
</feature>
<dbReference type="GO" id="GO:0006310">
    <property type="term" value="P:DNA recombination"/>
    <property type="evidence" value="ECO:0007669"/>
    <property type="project" value="InterPro"/>
</dbReference>
<organism evidence="2 3">
    <name type="scientific">Rhodococcus hoagii</name>
    <name type="common">Corynebacterium equii</name>
    <dbReference type="NCBI Taxonomy" id="43767"/>
    <lineage>
        <taxon>Bacteria</taxon>
        <taxon>Bacillati</taxon>
        <taxon>Actinomycetota</taxon>
        <taxon>Actinomycetes</taxon>
        <taxon>Mycobacteriales</taxon>
        <taxon>Nocardiaceae</taxon>
        <taxon>Prescottella</taxon>
    </lineage>
</organism>
<evidence type="ECO:0000313" key="3">
    <source>
        <dbReference type="Proteomes" id="UP000706122"/>
    </source>
</evidence>
<feature type="region of interest" description="Disordered" evidence="1">
    <location>
        <begin position="190"/>
        <end position="220"/>
    </location>
</feature>
<dbReference type="Pfam" id="PF03837">
    <property type="entry name" value="RecT"/>
    <property type="match status" value="1"/>
</dbReference>
<name>A0AAE2W900_RHOHA</name>